<dbReference type="EMBL" id="AGSI01000016">
    <property type="protein sequence ID" value="EIE20251.1"/>
    <property type="molecule type" value="Genomic_DNA"/>
</dbReference>
<dbReference type="STRING" id="574566.I0YPD2"/>
<comment type="caution">
    <text evidence="4">The sequence shown here is derived from an EMBL/GenBank/DDBJ whole genome shotgun (WGS) entry which is preliminary data.</text>
</comment>
<dbReference type="SUPFAM" id="SSF55120">
    <property type="entry name" value="Pseudouridine synthase"/>
    <property type="match status" value="1"/>
</dbReference>
<feature type="non-terminal residue" evidence="4">
    <location>
        <position position="1"/>
    </location>
</feature>
<dbReference type="InterPro" id="IPR001406">
    <property type="entry name" value="PsdUridine_synth_TruA"/>
</dbReference>
<keyword evidence="1" id="KW-0413">Isomerase</keyword>
<keyword evidence="3" id="KW-1133">Transmembrane helix</keyword>
<dbReference type="Proteomes" id="UP000007264">
    <property type="component" value="Unassembled WGS sequence"/>
</dbReference>
<gene>
    <name evidence="4" type="ORF">COCSUDRAFT_67556</name>
</gene>
<evidence type="ECO:0000256" key="1">
    <source>
        <dbReference type="ARBA" id="ARBA00023235"/>
    </source>
</evidence>
<dbReference type="RefSeq" id="XP_005644795.1">
    <property type="nucleotide sequence ID" value="XM_005644738.1"/>
</dbReference>
<dbReference type="InterPro" id="IPR020103">
    <property type="entry name" value="PsdUridine_synth_cat_dom_sf"/>
</dbReference>
<keyword evidence="5" id="KW-1185">Reference proteome</keyword>
<name>I0YPD2_COCSC</name>
<dbReference type="GeneID" id="17038227"/>
<evidence type="ECO:0000256" key="2">
    <source>
        <dbReference type="SAM" id="MobiDB-lite"/>
    </source>
</evidence>
<feature type="non-terminal residue" evidence="4">
    <location>
        <position position="250"/>
    </location>
</feature>
<dbReference type="eggNOG" id="KOG2553">
    <property type="taxonomic scope" value="Eukaryota"/>
</dbReference>
<sequence length="250" mass="27382">TDTVTCKSQENNPNRRPALKWCGKGWAPQLVQRFLGERRPWQEIEGFYTRLVAGNASLLDLESLQKIKFTEAAEQTLSGLPGPGGSTQQERQPTSSADSSYSISRRKETQHTRLTYAVTICFFGPAFAGWAWAPGLSGTAQGTVQDAVAKLFGPDKNTQVVVNAAGRTDRGVSAYGQVVSFYSWEELALDDIITCINAADPGKLRALHAQVVPRSFHATFQAVWRRYIYLLPLRSRPVGGVPEGPCAPVI</sequence>
<evidence type="ECO:0000313" key="5">
    <source>
        <dbReference type="Proteomes" id="UP000007264"/>
    </source>
</evidence>
<protein>
    <submittedName>
        <fullName evidence="4">Pseudouridine synthase</fullName>
    </submittedName>
</protein>
<proteinExistence type="predicted"/>
<accession>I0YPD2</accession>
<dbReference type="PANTHER" id="PTHR11142">
    <property type="entry name" value="PSEUDOURIDYLATE SYNTHASE"/>
    <property type="match status" value="1"/>
</dbReference>
<reference evidence="4 5" key="1">
    <citation type="journal article" date="2012" name="Genome Biol.">
        <title>The genome of the polar eukaryotic microalga coccomyxa subellipsoidea reveals traits of cold adaptation.</title>
        <authorList>
            <person name="Blanc G."/>
            <person name="Agarkova I."/>
            <person name="Grimwood J."/>
            <person name="Kuo A."/>
            <person name="Brueggeman A."/>
            <person name="Dunigan D."/>
            <person name="Gurnon J."/>
            <person name="Ladunga I."/>
            <person name="Lindquist E."/>
            <person name="Lucas S."/>
            <person name="Pangilinan J."/>
            <person name="Proschold T."/>
            <person name="Salamov A."/>
            <person name="Schmutz J."/>
            <person name="Weeks D."/>
            <person name="Yamada T."/>
            <person name="Claverie J.M."/>
            <person name="Grigoriev I."/>
            <person name="Van Etten J."/>
            <person name="Lomsadze A."/>
            <person name="Borodovsky M."/>
        </authorList>
    </citation>
    <scope>NUCLEOTIDE SEQUENCE [LARGE SCALE GENOMIC DNA]</scope>
    <source>
        <strain evidence="4 5">C-169</strain>
    </source>
</reference>
<dbReference type="AlphaFoldDB" id="I0YPD2"/>
<organism evidence="4 5">
    <name type="scientific">Coccomyxa subellipsoidea (strain C-169)</name>
    <name type="common">Green microalga</name>
    <dbReference type="NCBI Taxonomy" id="574566"/>
    <lineage>
        <taxon>Eukaryota</taxon>
        <taxon>Viridiplantae</taxon>
        <taxon>Chlorophyta</taxon>
        <taxon>core chlorophytes</taxon>
        <taxon>Trebouxiophyceae</taxon>
        <taxon>Trebouxiophyceae incertae sedis</taxon>
        <taxon>Coccomyxaceae</taxon>
        <taxon>Coccomyxa</taxon>
        <taxon>Coccomyxa subellipsoidea</taxon>
    </lineage>
</organism>
<dbReference type="GO" id="GO:0009982">
    <property type="term" value="F:pseudouridine synthase activity"/>
    <property type="evidence" value="ECO:0007669"/>
    <property type="project" value="InterPro"/>
</dbReference>
<dbReference type="GO" id="GO:0005737">
    <property type="term" value="C:cytoplasm"/>
    <property type="evidence" value="ECO:0007669"/>
    <property type="project" value="TreeGrafter"/>
</dbReference>
<evidence type="ECO:0000313" key="4">
    <source>
        <dbReference type="EMBL" id="EIE20251.1"/>
    </source>
</evidence>
<dbReference type="Gene3D" id="3.30.70.580">
    <property type="entry name" value="Pseudouridine synthase I, catalytic domain, N-terminal subdomain"/>
    <property type="match status" value="1"/>
</dbReference>
<dbReference type="GO" id="GO:0005634">
    <property type="term" value="C:nucleus"/>
    <property type="evidence" value="ECO:0007669"/>
    <property type="project" value="TreeGrafter"/>
</dbReference>
<dbReference type="GO" id="GO:0003723">
    <property type="term" value="F:RNA binding"/>
    <property type="evidence" value="ECO:0007669"/>
    <property type="project" value="InterPro"/>
</dbReference>
<keyword evidence="3" id="KW-0812">Transmembrane</keyword>
<keyword evidence="3" id="KW-0472">Membrane</keyword>
<dbReference type="OrthoDB" id="515421at2759"/>
<dbReference type="KEGG" id="csl:COCSUDRAFT_67556"/>
<feature type="transmembrane region" description="Helical" evidence="3">
    <location>
        <begin position="114"/>
        <end position="133"/>
    </location>
</feature>
<dbReference type="GO" id="GO:1990481">
    <property type="term" value="P:mRNA pseudouridine synthesis"/>
    <property type="evidence" value="ECO:0007669"/>
    <property type="project" value="TreeGrafter"/>
</dbReference>
<feature type="region of interest" description="Disordered" evidence="2">
    <location>
        <begin position="76"/>
        <end position="105"/>
    </location>
</feature>
<dbReference type="InterPro" id="IPR020094">
    <property type="entry name" value="TruA/RsuA/RluB/E/F_N"/>
</dbReference>
<dbReference type="PANTHER" id="PTHR11142:SF5">
    <property type="entry name" value="TRNA PSEUDOURIDINE(38_39) SYNTHASE"/>
    <property type="match status" value="1"/>
</dbReference>
<dbReference type="GO" id="GO:0031119">
    <property type="term" value="P:tRNA pseudouridine synthesis"/>
    <property type="evidence" value="ECO:0007669"/>
    <property type="project" value="TreeGrafter"/>
</dbReference>
<evidence type="ECO:0000256" key="3">
    <source>
        <dbReference type="SAM" id="Phobius"/>
    </source>
</evidence>